<evidence type="ECO:0000313" key="3">
    <source>
        <dbReference type="Proteomes" id="UP000267821"/>
    </source>
</evidence>
<name>A0A3N4LLD4_9PEZI</name>
<dbReference type="EMBL" id="ML121544">
    <property type="protein sequence ID" value="RPB23733.1"/>
    <property type="molecule type" value="Genomic_DNA"/>
</dbReference>
<keyword evidence="3" id="KW-1185">Reference proteome</keyword>
<dbReference type="InParanoid" id="A0A3N4LLD4"/>
<dbReference type="Proteomes" id="UP000267821">
    <property type="component" value="Unassembled WGS sequence"/>
</dbReference>
<reference evidence="2 3" key="1">
    <citation type="journal article" date="2018" name="Nat. Ecol. Evol.">
        <title>Pezizomycetes genomes reveal the molecular basis of ectomycorrhizal truffle lifestyle.</title>
        <authorList>
            <person name="Murat C."/>
            <person name="Payen T."/>
            <person name="Noel B."/>
            <person name="Kuo A."/>
            <person name="Morin E."/>
            <person name="Chen J."/>
            <person name="Kohler A."/>
            <person name="Krizsan K."/>
            <person name="Balestrini R."/>
            <person name="Da Silva C."/>
            <person name="Montanini B."/>
            <person name="Hainaut M."/>
            <person name="Levati E."/>
            <person name="Barry K.W."/>
            <person name="Belfiori B."/>
            <person name="Cichocki N."/>
            <person name="Clum A."/>
            <person name="Dockter R.B."/>
            <person name="Fauchery L."/>
            <person name="Guy J."/>
            <person name="Iotti M."/>
            <person name="Le Tacon F."/>
            <person name="Lindquist E.A."/>
            <person name="Lipzen A."/>
            <person name="Malagnac F."/>
            <person name="Mello A."/>
            <person name="Molinier V."/>
            <person name="Miyauchi S."/>
            <person name="Poulain J."/>
            <person name="Riccioni C."/>
            <person name="Rubini A."/>
            <person name="Sitrit Y."/>
            <person name="Splivallo R."/>
            <person name="Traeger S."/>
            <person name="Wang M."/>
            <person name="Zifcakova L."/>
            <person name="Wipf D."/>
            <person name="Zambonelli A."/>
            <person name="Paolocci F."/>
            <person name="Nowrousian M."/>
            <person name="Ottonello S."/>
            <person name="Baldrian P."/>
            <person name="Spatafora J.W."/>
            <person name="Henrissat B."/>
            <person name="Nagy L.G."/>
            <person name="Aury J.M."/>
            <person name="Wincker P."/>
            <person name="Grigoriev I.V."/>
            <person name="Bonfante P."/>
            <person name="Martin F.M."/>
        </authorList>
    </citation>
    <scope>NUCLEOTIDE SEQUENCE [LARGE SCALE GENOMIC DNA]</scope>
    <source>
        <strain evidence="2 3">ATCC MYA-4762</strain>
    </source>
</reference>
<sequence>MGLAVGRQKAIVQASARSKVARTDGNQEFYLVLETISTSGHVIPPFIVWANKVHCIGFYATDSRPTIFSHLPSSYMDNDLGLDYIMKHFDKYIRWEIINSRMLIVDGHSSHIA</sequence>
<evidence type="ECO:0000259" key="1">
    <source>
        <dbReference type="Pfam" id="PF03184"/>
    </source>
</evidence>
<evidence type="ECO:0000313" key="2">
    <source>
        <dbReference type="EMBL" id="RPB23733.1"/>
    </source>
</evidence>
<protein>
    <recommendedName>
        <fullName evidence="1">DDE-1 domain-containing protein</fullName>
    </recommendedName>
</protein>
<accession>A0A3N4LLD4</accession>
<gene>
    <name evidence="2" type="ORF">L211DRAFT_880083</name>
</gene>
<dbReference type="GO" id="GO:0003676">
    <property type="term" value="F:nucleic acid binding"/>
    <property type="evidence" value="ECO:0007669"/>
    <property type="project" value="InterPro"/>
</dbReference>
<dbReference type="InterPro" id="IPR004875">
    <property type="entry name" value="DDE_SF_endonuclease_dom"/>
</dbReference>
<dbReference type="OrthoDB" id="5425161at2759"/>
<organism evidence="2 3">
    <name type="scientific">Terfezia boudieri ATCC MYA-4762</name>
    <dbReference type="NCBI Taxonomy" id="1051890"/>
    <lineage>
        <taxon>Eukaryota</taxon>
        <taxon>Fungi</taxon>
        <taxon>Dikarya</taxon>
        <taxon>Ascomycota</taxon>
        <taxon>Pezizomycotina</taxon>
        <taxon>Pezizomycetes</taxon>
        <taxon>Pezizales</taxon>
        <taxon>Pezizaceae</taxon>
        <taxon>Terfezia</taxon>
    </lineage>
</organism>
<dbReference type="Pfam" id="PF03184">
    <property type="entry name" value="DDE_1"/>
    <property type="match status" value="1"/>
</dbReference>
<dbReference type="STRING" id="1051890.A0A3N4LLD4"/>
<proteinExistence type="predicted"/>
<feature type="domain" description="DDE-1" evidence="1">
    <location>
        <begin position="29"/>
        <end position="111"/>
    </location>
</feature>
<dbReference type="AlphaFoldDB" id="A0A3N4LLD4"/>